<proteinExistence type="predicted"/>
<feature type="region of interest" description="Disordered" evidence="1">
    <location>
        <begin position="66"/>
        <end position="85"/>
    </location>
</feature>
<accession>A0ABD3PJS3</accession>
<evidence type="ECO:0000256" key="1">
    <source>
        <dbReference type="SAM" id="MobiDB-lite"/>
    </source>
</evidence>
<gene>
    <name evidence="2" type="ORF">ACHAWO_005911</name>
</gene>
<organism evidence="2 3">
    <name type="scientific">Cyclotella atomus</name>
    <dbReference type="NCBI Taxonomy" id="382360"/>
    <lineage>
        <taxon>Eukaryota</taxon>
        <taxon>Sar</taxon>
        <taxon>Stramenopiles</taxon>
        <taxon>Ochrophyta</taxon>
        <taxon>Bacillariophyta</taxon>
        <taxon>Coscinodiscophyceae</taxon>
        <taxon>Thalassiosirophycidae</taxon>
        <taxon>Stephanodiscales</taxon>
        <taxon>Stephanodiscaceae</taxon>
        <taxon>Cyclotella</taxon>
    </lineage>
</organism>
<reference evidence="2 3" key="1">
    <citation type="submission" date="2024-10" db="EMBL/GenBank/DDBJ databases">
        <title>Updated reference genomes for cyclostephanoid diatoms.</title>
        <authorList>
            <person name="Roberts W.R."/>
            <person name="Alverson A.J."/>
        </authorList>
    </citation>
    <scope>NUCLEOTIDE SEQUENCE [LARGE SCALE GENOMIC DNA]</scope>
    <source>
        <strain evidence="2 3">AJA010-31</strain>
    </source>
</reference>
<protein>
    <submittedName>
        <fullName evidence="2">Uncharacterized protein</fullName>
    </submittedName>
</protein>
<dbReference type="EMBL" id="JALLPJ020000582">
    <property type="protein sequence ID" value="KAL3788066.1"/>
    <property type="molecule type" value="Genomic_DNA"/>
</dbReference>
<keyword evidence="3" id="KW-1185">Reference proteome</keyword>
<dbReference type="Proteomes" id="UP001530400">
    <property type="component" value="Unassembled WGS sequence"/>
</dbReference>
<evidence type="ECO:0000313" key="3">
    <source>
        <dbReference type="Proteomes" id="UP001530400"/>
    </source>
</evidence>
<dbReference type="AlphaFoldDB" id="A0ABD3PJS3"/>
<dbReference type="InterPro" id="IPR027417">
    <property type="entry name" value="P-loop_NTPase"/>
</dbReference>
<comment type="caution">
    <text evidence="2">The sequence shown here is derived from an EMBL/GenBank/DDBJ whole genome shotgun (WGS) entry which is preliminary data.</text>
</comment>
<evidence type="ECO:0000313" key="2">
    <source>
        <dbReference type="EMBL" id="KAL3788066.1"/>
    </source>
</evidence>
<sequence length="362" mass="42499">MNPKMQDRRRQPSAFHRLIGWSILLLTFSSYRILFSLTGNSGKNKRYSKFQLYKAEFLPREERAESIRVTEQKPAQPKPRKESLSKDITISQQQHLMQSPITKPLDTSYSKCGIIFFYHIACTGGSSINRWLGKEKDYNDNVTYWTKWGRHDGVQDGFIRGMDEQVDGLQTDEWKIVHVHGYSFFPNTSEPLLYRWRNEVESRGCRFFVTTMLRDAVGHTISQSKGMLNPNLTASEWMAHLNPENATDRGVWNTQIDYLLYNRGPRNEFNATKKEKVTRAIQLLTRHFDLVGYSNYDYFMDVILSVTGWDRIPMKHANSFNGELRYTQKELEMVKRLTEENGDVMFIDAVKHLYYGYLNYLF</sequence>
<dbReference type="Gene3D" id="3.40.50.300">
    <property type="entry name" value="P-loop containing nucleotide triphosphate hydrolases"/>
    <property type="match status" value="1"/>
</dbReference>
<name>A0ABD3PJS3_9STRA</name>